<dbReference type="AlphaFoldDB" id="A0A0N1NZY0"/>
<feature type="binding site" evidence="5">
    <location>
        <position position="333"/>
    </location>
    <ligand>
        <name>FMN</name>
        <dbReference type="ChEBI" id="CHEBI:58210"/>
    </ligand>
</feature>
<feature type="domain" description="FMN hydroxy acid dehydrogenase" evidence="6">
    <location>
        <begin position="34"/>
        <end position="443"/>
    </location>
</feature>
<sequence>MAKSVRQQHLNQPYEEPEVEAYSSYQRDIYSGLRPPRFSTKPAEWEAAARRAVAAPNFGYVFGSCGTGSTYAANRAAFDDYRLRPRMLVNATRRDLSVDLFGARHPHPLLVAPVGVQSIMHRDGEEATARACAKVGVPMILSTAATRSIEQVAEANGEGSKRWYQLYWPRPQNEEVTASLLSRAKANGYSVLVVTLDTFALAWRPTDLDHSYLPFIYGEGCEIGFSDPIFDEIYKDSAAADPRSSSEKLREAIDVLRRPGSIFGAAKVLTNLKHIAKARAWLGVMNSGTFRQWDHLKVLRKLWGDGPIVLKGIQSVQDAHLAIEYGMDGIIVSNHGGRQVDGAIASLDALAEIGEDEKVKASGLTVLFDSGIRTGSDVLKALALGAKAVLVARPFMYGLAFGGQEGVEHVLRCLLADTDNMLGLVGKRSVQDLSRADLQFRKEVKL</sequence>
<feature type="binding site" evidence="5">
    <location>
        <begin position="113"/>
        <end position="115"/>
    </location>
    <ligand>
        <name>FMN</name>
        <dbReference type="ChEBI" id="CHEBI:58210"/>
    </ligand>
</feature>
<dbReference type="GO" id="GO:0010181">
    <property type="term" value="F:FMN binding"/>
    <property type="evidence" value="ECO:0007669"/>
    <property type="project" value="InterPro"/>
</dbReference>
<dbReference type="PROSITE" id="PS00557">
    <property type="entry name" value="FMN_HYDROXY_ACID_DH_1"/>
    <property type="match status" value="1"/>
</dbReference>
<dbReference type="PANTHER" id="PTHR10578:SF86">
    <property type="entry name" value="DEPENDENT DEHYDROGENASE, PUTATIVE (AFU_ORTHOLOGUE AFUA_6G02720)-RELATED"/>
    <property type="match status" value="1"/>
</dbReference>
<dbReference type="PIRSF" id="PIRSF000138">
    <property type="entry name" value="Al-hdrx_acd_dh"/>
    <property type="match status" value="1"/>
</dbReference>
<organism evidence="7 8">
    <name type="scientific">Cyphellophora attinorum</name>
    <dbReference type="NCBI Taxonomy" id="1664694"/>
    <lineage>
        <taxon>Eukaryota</taxon>
        <taxon>Fungi</taxon>
        <taxon>Dikarya</taxon>
        <taxon>Ascomycota</taxon>
        <taxon>Pezizomycotina</taxon>
        <taxon>Eurotiomycetes</taxon>
        <taxon>Chaetothyriomycetidae</taxon>
        <taxon>Chaetothyriales</taxon>
        <taxon>Cyphellophoraceae</taxon>
        <taxon>Cyphellophora</taxon>
    </lineage>
</organism>
<comment type="similarity">
    <text evidence="3">Belongs to the FMN-dependent alpha-hydroxy acid dehydrogenase family.</text>
</comment>
<dbReference type="InterPro" id="IPR037396">
    <property type="entry name" value="FMN_HAD"/>
</dbReference>
<keyword evidence="5" id="KW-0285">Flavoprotein</keyword>
<comment type="caution">
    <text evidence="7">The sequence shown here is derived from an EMBL/GenBank/DDBJ whole genome shotgun (WGS) entry which is preliminary data.</text>
</comment>
<keyword evidence="7" id="KW-0503">Monooxygenase</keyword>
<dbReference type="InterPro" id="IPR012133">
    <property type="entry name" value="Alpha-hydoxy_acid_DH_FMN"/>
</dbReference>
<name>A0A0N1NZY0_9EURO</name>
<dbReference type="PANTHER" id="PTHR10578">
    <property type="entry name" value="S -2-HYDROXY-ACID OXIDASE-RELATED"/>
    <property type="match status" value="1"/>
</dbReference>
<feature type="binding site" evidence="5">
    <location>
        <position position="338"/>
    </location>
    <ligand>
        <name>glyoxylate</name>
        <dbReference type="ChEBI" id="CHEBI:36655"/>
    </ligand>
</feature>
<dbReference type="Gene3D" id="3.20.20.70">
    <property type="entry name" value="Aldolase class I"/>
    <property type="match status" value="1"/>
</dbReference>
<dbReference type="VEuPathDB" id="FungiDB:AB675_4577"/>
<feature type="binding site" evidence="5">
    <location>
        <position position="60"/>
    </location>
    <ligand>
        <name>glyoxylate</name>
        <dbReference type="ChEBI" id="CHEBI:36655"/>
    </ligand>
</feature>
<evidence type="ECO:0000256" key="1">
    <source>
        <dbReference type="ARBA" id="ARBA00001917"/>
    </source>
</evidence>
<accession>A0A0N1NZY0</accession>
<evidence type="ECO:0000259" key="6">
    <source>
        <dbReference type="PROSITE" id="PS51349"/>
    </source>
</evidence>
<dbReference type="RefSeq" id="XP_017999028.1">
    <property type="nucleotide sequence ID" value="XM_018144725.1"/>
</dbReference>
<dbReference type="EMBL" id="LFJN01000016">
    <property type="protein sequence ID" value="KPI39065.1"/>
    <property type="molecule type" value="Genomic_DNA"/>
</dbReference>
<gene>
    <name evidence="7" type="ORF">AB675_4577</name>
</gene>
<dbReference type="STRING" id="1664694.A0A0N1NZY0"/>
<dbReference type="GO" id="GO:0004497">
    <property type="term" value="F:monooxygenase activity"/>
    <property type="evidence" value="ECO:0007669"/>
    <property type="project" value="UniProtKB-KW"/>
</dbReference>
<feature type="binding site" evidence="5">
    <location>
        <position position="204"/>
    </location>
    <ligand>
        <name>glyoxylate</name>
        <dbReference type="ChEBI" id="CHEBI:36655"/>
    </ligand>
</feature>
<feature type="binding site" evidence="5">
    <location>
        <position position="195"/>
    </location>
    <ligand>
        <name>FMN</name>
        <dbReference type="ChEBI" id="CHEBI:58210"/>
    </ligand>
</feature>
<feature type="binding site" evidence="5">
    <location>
        <position position="311"/>
    </location>
    <ligand>
        <name>FMN</name>
        <dbReference type="ChEBI" id="CHEBI:58210"/>
    </ligand>
</feature>
<dbReference type="InterPro" id="IPR008259">
    <property type="entry name" value="FMN_hydac_DH_AS"/>
</dbReference>
<dbReference type="PROSITE" id="PS51349">
    <property type="entry name" value="FMN_HYDROXY_ACID_DH_2"/>
    <property type="match status" value="1"/>
</dbReference>
<dbReference type="InterPro" id="IPR013785">
    <property type="entry name" value="Aldolase_TIM"/>
</dbReference>
<dbReference type="GeneID" id="28736605"/>
<dbReference type="Pfam" id="PF01070">
    <property type="entry name" value="FMN_dh"/>
    <property type="match status" value="1"/>
</dbReference>
<reference evidence="7 8" key="1">
    <citation type="submission" date="2015-06" db="EMBL/GenBank/DDBJ databases">
        <title>Draft genome of the ant-associated black yeast Phialophora attae CBS 131958.</title>
        <authorList>
            <person name="Moreno L.F."/>
            <person name="Stielow B.J."/>
            <person name="de Hoog S."/>
            <person name="Vicente V.A."/>
            <person name="Weiss V.A."/>
            <person name="de Vries M."/>
            <person name="Cruz L.M."/>
            <person name="Souza E.M."/>
        </authorList>
    </citation>
    <scope>NUCLEOTIDE SEQUENCE [LARGE SCALE GENOMIC DNA]</scope>
    <source>
        <strain evidence="7 8">CBS 131958</strain>
    </source>
</reference>
<evidence type="ECO:0000256" key="5">
    <source>
        <dbReference type="PIRSR" id="PIRSR000138-2"/>
    </source>
</evidence>
<feature type="binding site" evidence="5">
    <location>
        <position position="165"/>
    </location>
    <ligand>
        <name>FMN</name>
        <dbReference type="ChEBI" id="CHEBI:58210"/>
    </ligand>
</feature>
<dbReference type="Proteomes" id="UP000038010">
    <property type="component" value="Unassembled WGS sequence"/>
</dbReference>
<keyword evidence="8" id="KW-1185">Reference proteome</keyword>
<dbReference type="OrthoDB" id="25826at2759"/>
<evidence type="ECO:0000256" key="2">
    <source>
        <dbReference type="ARBA" id="ARBA00023002"/>
    </source>
</evidence>
<keyword evidence="5" id="KW-0288">FMN</keyword>
<evidence type="ECO:0000313" key="8">
    <source>
        <dbReference type="Proteomes" id="UP000038010"/>
    </source>
</evidence>
<dbReference type="InterPro" id="IPR000262">
    <property type="entry name" value="FMN-dep_DH"/>
</dbReference>
<feature type="binding site" evidence="5">
    <location>
        <position position="167"/>
    </location>
    <ligand>
        <name>glyoxylate</name>
        <dbReference type="ChEBI" id="CHEBI:36655"/>
    </ligand>
</feature>
<evidence type="ECO:0000313" key="7">
    <source>
        <dbReference type="EMBL" id="KPI39065.1"/>
    </source>
</evidence>
<evidence type="ECO:0000256" key="4">
    <source>
        <dbReference type="PIRSR" id="PIRSR000138-1"/>
    </source>
</evidence>
<evidence type="ECO:0000256" key="3">
    <source>
        <dbReference type="ARBA" id="ARBA00024042"/>
    </source>
</evidence>
<feature type="binding site" evidence="5">
    <location>
        <begin position="369"/>
        <end position="373"/>
    </location>
    <ligand>
        <name>FMN</name>
        <dbReference type="ChEBI" id="CHEBI:58210"/>
    </ligand>
</feature>
<feature type="active site" description="Proton acceptor" evidence="4">
    <location>
        <position position="335"/>
    </location>
</feature>
<protein>
    <submittedName>
        <fullName evidence="7">Putative lactate 2-monooxygenase</fullName>
    </submittedName>
</protein>
<feature type="binding site" evidence="5">
    <location>
        <position position="335"/>
    </location>
    <ligand>
        <name>glyoxylate</name>
        <dbReference type="ChEBI" id="CHEBI:36655"/>
    </ligand>
</feature>
<comment type="cofactor">
    <cofactor evidence="1">
        <name>FMN</name>
        <dbReference type="ChEBI" id="CHEBI:58210"/>
    </cofactor>
</comment>
<dbReference type="SUPFAM" id="SSF51395">
    <property type="entry name" value="FMN-linked oxidoreductases"/>
    <property type="match status" value="1"/>
</dbReference>
<feature type="binding site" evidence="5">
    <location>
        <position position="142"/>
    </location>
    <ligand>
        <name>FMN</name>
        <dbReference type="ChEBI" id="CHEBI:58210"/>
    </ligand>
</feature>
<keyword evidence="2" id="KW-0560">Oxidoreductase</keyword>
<proteinExistence type="inferred from homology"/>